<evidence type="ECO:0000313" key="13">
    <source>
        <dbReference type="EMBL" id="CAL0313012.1"/>
    </source>
</evidence>
<evidence type="ECO:0000256" key="8">
    <source>
        <dbReference type="PIRSR" id="PIRSR601929-1"/>
    </source>
</evidence>
<keyword evidence="4 11" id="KW-0964">Secreted</keyword>
<dbReference type="InterPro" id="IPR014710">
    <property type="entry name" value="RmlC-like_jellyroll"/>
</dbReference>
<gene>
    <name evidence="13" type="ORF">LLUT_LOCUS14072</name>
</gene>
<evidence type="ECO:0000256" key="1">
    <source>
        <dbReference type="ARBA" id="ARBA00004271"/>
    </source>
</evidence>
<comment type="subcellular location">
    <subcellularLocation>
        <location evidence="1 11">Secreted</location>
        <location evidence="1 11">Extracellular space</location>
        <location evidence="1 11">Apoplast</location>
    </subcellularLocation>
</comment>
<evidence type="ECO:0000256" key="10">
    <source>
        <dbReference type="PIRSR" id="PIRSR601929-3"/>
    </source>
</evidence>
<dbReference type="GO" id="GO:0030145">
    <property type="term" value="F:manganese ion binding"/>
    <property type="evidence" value="ECO:0007669"/>
    <property type="project" value="UniProtKB-UniRule"/>
</dbReference>
<keyword evidence="11" id="KW-0732">Signal</keyword>
<feature type="binding site" evidence="8">
    <location>
        <position position="108"/>
    </location>
    <ligand>
        <name>oxalate</name>
        <dbReference type="ChEBI" id="CHEBI:30623"/>
    </ligand>
</feature>
<reference evidence="13 14" key="1">
    <citation type="submission" date="2024-03" db="EMBL/GenBank/DDBJ databases">
        <authorList>
            <person name="Martinez-Hernandez J."/>
        </authorList>
    </citation>
    <scope>NUCLEOTIDE SEQUENCE [LARGE SCALE GENOMIC DNA]</scope>
</reference>
<evidence type="ECO:0000256" key="2">
    <source>
        <dbReference type="ARBA" id="ARBA00007456"/>
    </source>
</evidence>
<sequence length="209" mass="22537">MTPTIFFLFGFLLCTINSHVVARDFCIADLNSRDTPAGYPCKSPTNITVDDFVFSNFKLGKPNQFNSSVATAYVGNFPALNGLGFSIARGELEEGVTIPLHLHPDTSEVVIAGSGNYTTGFISSDNVVYMKTLTEGDIFVIPKGLLHFGFNSGKGKVSALFVLSHENPSIQIVDLALFGSKLDSSIIQKTTFLDDAQIKKLKALFKGSG</sequence>
<dbReference type="Proteomes" id="UP001497480">
    <property type="component" value="Unassembled WGS sequence"/>
</dbReference>
<feature type="binding site" evidence="9">
    <location>
        <position position="147"/>
    </location>
    <ligand>
        <name>Mn(2+)</name>
        <dbReference type="ChEBI" id="CHEBI:29035"/>
    </ligand>
</feature>
<keyword evidence="14" id="KW-1185">Reference proteome</keyword>
<dbReference type="AlphaFoldDB" id="A0AAV1WV05"/>
<organism evidence="13 14">
    <name type="scientific">Lupinus luteus</name>
    <name type="common">European yellow lupine</name>
    <dbReference type="NCBI Taxonomy" id="3873"/>
    <lineage>
        <taxon>Eukaryota</taxon>
        <taxon>Viridiplantae</taxon>
        <taxon>Streptophyta</taxon>
        <taxon>Embryophyta</taxon>
        <taxon>Tracheophyta</taxon>
        <taxon>Spermatophyta</taxon>
        <taxon>Magnoliopsida</taxon>
        <taxon>eudicotyledons</taxon>
        <taxon>Gunneridae</taxon>
        <taxon>Pentapetalae</taxon>
        <taxon>rosids</taxon>
        <taxon>fabids</taxon>
        <taxon>Fabales</taxon>
        <taxon>Fabaceae</taxon>
        <taxon>Papilionoideae</taxon>
        <taxon>50 kb inversion clade</taxon>
        <taxon>genistoids sensu lato</taxon>
        <taxon>core genistoids</taxon>
        <taxon>Genisteae</taxon>
        <taxon>Lupinus</taxon>
    </lineage>
</organism>
<dbReference type="InterPro" id="IPR001929">
    <property type="entry name" value="Germin"/>
</dbReference>
<keyword evidence="6" id="KW-0325">Glycoprotein</keyword>
<dbReference type="Gene3D" id="2.60.120.10">
    <property type="entry name" value="Jelly Rolls"/>
    <property type="match status" value="1"/>
</dbReference>
<dbReference type="EMBL" id="CAXHTB010000009">
    <property type="protein sequence ID" value="CAL0313012.1"/>
    <property type="molecule type" value="Genomic_DNA"/>
</dbReference>
<dbReference type="InterPro" id="IPR006045">
    <property type="entry name" value="Cupin_1"/>
</dbReference>
<evidence type="ECO:0000256" key="4">
    <source>
        <dbReference type="ARBA" id="ARBA00022525"/>
    </source>
</evidence>
<keyword evidence="7 8" id="KW-0464">Manganese</keyword>
<evidence type="ECO:0000256" key="6">
    <source>
        <dbReference type="ARBA" id="ARBA00023180"/>
    </source>
</evidence>
<feature type="chain" id="PRO_5043111834" description="Germin-like protein" evidence="11">
    <location>
        <begin position="23"/>
        <end position="209"/>
    </location>
</feature>
<dbReference type="GO" id="GO:0048046">
    <property type="term" value="C:apoplast"/>
    <property type="evidence" value="ECO:0007669"/>
    <property type="project" value="UniProtKB-SubCell"/>
</dbReference>
<name>A0AAV1WV05_LUPLU</name>
<evidence type="ECO:0000256" key="9">
    <source>
        <dbReference type="PIRSR" id="PIRSR601929-2"/>
    </source>
</evidence>
<keyword evidence="10" id="KW-1015">Disulfide bond</keyword>
<evidence type="ECO:0000256" key="3">
    <source>
        <dbReference type="ARBA" id="ARBA00022523"/>
    </source>
</evidence>
<proteinExistence type="inferred from homology"/>
<keyword evidence="3 11" id="KW-0052">Apoplast</keyword>
<evidence type="ECO:0000313" key="14">
    <source>
        <dbReference type="Proteomes" id="UP001497480"/>
    </source>
</evidence>
<dbReference type="SUPFAM" id="SSF51182">
    <property type="entry name" value="RmlC-like cupins"/>
    <property type="match status" value="1"/>
</dbReference>
<dbReference type="PANTHER" id="PTHR31238">
    <property type="entry name" value="GERMIN-LIKE PROTEIN SUBFAMILY 3 MEMBER 3"/>
    <property type="match status" value="1"/>
</dbReference>
<feature type="signal peptide" evidence="11">
    <location>
        <begin position="1"/>
        <end position="22"/>
    </location>
</feature>
<comment type="caution">
    <text evidence="13">The sequence shown here is derived from an EMBL/GenBank/DDBJ whole genome shotgun (WGS) entry which is preliminary data.</text>
</comment>
<evidence type="ECO:0000259" key="12">
    <source>
        <dbReference type="SMART" id="SM00835"/>
    </source>
</evidence>
<evidence type="ECO:0000256" key="7">
    <source>
        <dbReference type="ARBA" id="ARBA00023211"/>
    </source>
</evidence>
<dbReference type="CDD" id="cd02241">
    <property type="entry name" value="cupin_OxOx"/>
    <property type="match status" value="1"/>
</dbReference>
<dbReference type="InterPro" id="IPR011051">
    <property type="entry name" value="RmlC_Cupin_sf"/>
</dbReference>
<feature type="binding site" evidence="9">
    <location>
        <position position="103"/>
    </location>
    <ligand>
        <name>Mn(2+)</name>
        <dbReference type="ChEBI" id="CHEBI:29035"/>
    </ligand>
</feature>
<keyword evidence="5 8" id="KW-0479">Metal-binding</keyword>
<feature type="disulfide bond" evidence="10">
    <location>
        <begin position="26"/>
        <end position="41"/>
    </location>
</feature>
<feature type="binding site" evidence="9">
    <location>
        <position position="108"/>
    </location>
    <ligand>
        <name>Mn(2+)</name>
        <dbReference type="ChEBI" id="CHEBI:29035"/>
    </ligand>
</feature>
<dbReference type="Pfam" id="PF00190">
    <property type="entry name" value="Cupin_1"/>
    <property type="match status" value="1"/>
</dbReference>
<evidence type="ECO:0000256" key="11">
    <source>
        <dbReference type="RuleBase" id="RU366015"/>
    </source>
</evidence>
<dbReference type="SMART" id="SM00835">
    <property type="entry name" value="Cupin_1"/>
    <property type="match status" value="1"/>
</dbReference>
<comment type="similarity">
    <text evidence="2 11">Belongs to the germin family.</text>
</comment>
<feature type="binding site" evidence="9">
    <location>
        <position position="101"/>
    </location>
    <ligand>
        <name>Mn(2+)</name>
        <dbReference type="ChEBI" id="CHEBI:29035"/>
    </ligand>
</feature>
<dbReference type="PRINTS" id="PR00325">
    <property type="entry name" value="GERMIN"/>
</dbReference>
<feature type="domain" description="Cupin type-1" evidence="12">
    <location>
        <begin position="57"/>
        <end position="199"/>
    </location>
</feature>
<protein>
    <recommendedName>
        <fullName evidence="11">Germin-like protein</fullName>
    </recommendedName>
</protein>
<evidence type="ECO:0000256" key="5">
    <source>
        <dbReference type="ARBA" id="ARBA00022723"/>
    </source>
</evidence>
<accession>A0AAV1WV05</accession>
<feature type="binding site" evidence="8">
    <location>
        <position position="103"/>
    </location>
    <ligand>
        <name>oxalate</name>
        <dbReference type="ChEBI" id="CHEBI:30623"/>
    </ligand>
</feature>